<evidence type="ECO:0000256" key="2">
    <source>
        <dbReference type="PROSITE-ProRule" id="PRU00124"/>
    </source>
</evidence>
<evidence type="ECO:0000313" key="9">
    <source>
        <dbReference type="Proteomes" id="UP000014760"/>
    </source>
</evidence>
<dbReference type="PANTHER" id="PTHR24652">
    <property type="entry name" value="LOW-DENSITY LIPOPROTEIN RECEPTOR CLASS A DOMAIN-CONTAINING PROTEIN 2"/>
    <property type="match status" value="1"/>
</dbReference>
<feature type="transmembrane region" description="Helical" evidence="4">
    <location>
        <begin position="228"/>
        <end position="250"/>
    </location>
</feature>
<dbReference type="InterPro" id="IPR042333">
    <property type="entry name" value="LRAD2/Mig-13-like"/>
</dbReference>
<accession>R7T934</accession>
<dbReference type="SMART" id="SM00192">
    <property type="entry name" value="LDLa"/>
    <property type="match status" value="1"/>
</dbReference>
<dbReference type="SUPFAM" id="SSF49854">
    <property type="entry name" value="Spermadhesin, CUB domain"/>
    <property type="match status" value="1"/>
</dbReference>
<sequence length="312" mass="34702">MGSKKIFVNYIWKILFTLDVVFVDLAEMDYKTVFLQDSCPCTAIDHLRCEPASLKPFRSGAGIVALSPQAEFHKEFYCILTIRSPRNTGIILRINHLDIPVSSRGCKAGMLKVHRKGKTPDVDDVLGLCGSRIPEHSVFVSNSNQVNISYHQGRSIINKNKSFNLTFTYFWLSSQEKGCKKNRFQCLDRRCVSPSLECDGLKNCEDGSDESMAYRVCGKYANTSDPRVGIGVGVAMALLFIIGLSVAALFKRRRSKRNSSAGQERGTRISVHINIPRSSFSSDDIDVSHETGVASTTPEDQPPSYESLFPES</sequence>
<evidence type="ECO:0000256" key="4">
    <source>
        <dbReference type="SAM" id="Phobius"/>
    </source>
</evidence>
<feature type="domain" description="CUB" evidence="6">
    <location>
        <begin position="49"/>
        <end position="170"/>
    </location>
</feature>
<dbReference type="Pfam" id="PF00431">
    <property type="entry name" value="CUB"/>
    <property type="match status" value="1"/>
</dbReference>
<keyword evidence="4" id="KW-0472">Membrane</keyword>
<feature type="chain" id="PRO_5008786748" description="CUB domain-containing protein" evidence="5">
    <location>
        <begin position="29"/>
        <end position="312"/>
    </location>
</feature>
<evidence type="ECO:0000256" key="3">
    <source>
        <dbReference type="SAM" id="MobiDB-lite"/>
    </source>
</evidence>
<reference evidence="9" key="1">
    <citation type="submission" date="2012-12" db="EMBL/GenBank/DDBJ databases">
        <authorList>
            <person name="Hellsten U."/>
            <person name="Grimwood J."/>
            <person name="Chapman J.A."/>
            <person name="Shapiro H."/>
            <person name="Aerts A."/>
            <person name="Otillar R.P."/>
            <person name="Terry A.Y."/>
            <person name="Boore J.L."/>
            <person name="Simakov O."/>
            <person name="Marletaz F."/>
            <person name="Cho S.-J."/>
            <person name="Edsinger-Gonzales E."/>
            <person name="Havlak P."/>
            <person name="Kuo D.-H."/>
            <person name="Larsson T."/>
            <person name="Lv J."/>
            <person name="Arendt D."/>
            <person name="Savage R."/>
            <person name="Osoegawa K."/>
            <person name="de Jong P."/>
            <person name="Lindberg D.R."/>
            <person name="Seaver E.C."/>
            <person name="Weisblat D.A."/>
            <person name="Putnam N.H."/>
            <person name="Grigoriev I.V."/>
            <person name="Rokhsar D.S."/>
        </authorList>
    </citation>
    <scope>NUCLEOTIDE SEQUENCE</scope>
    <source>
        <strain evidence="9">I ESC-2004</strain>
    </source>
</reference>
<dbReference type="SUPFAM" id="SSF57424">
    <property type="entry name" value="LDL receptor-like module"/>
    <property type="match status" value="1"/>
</dbReference>
<dbReference type="PROSITE" id="PS50068">
    <property type="entry name" value="LDLRA_2"/>
    <property type="match status" value="1"/>
</dbReference>
<dbReference type="HOGENOM" id="CLU_892109_0_0_1"/>
<comment type="caution">
    <text evidence="2">Lacks conserved residue(s) required for the propagation of feature annotation.</text>
</comment>
<dbReference type="InterPro" id="IPR000859">
    <property type="entry name" value="CUB_dom"/>
</dbReference>
<feature type="signal peptide" evidence="5">
    <location>
        <begin position="1"/>
        <end position="28"/>
    </location>
</feature>
<dbReference type="AlphaFoldDB" id="R7T934"/>
<reference evidence="7 9" key="2">
    <citation type="journal article" date="2013" name="Nature">
        <title>Insights into bilaterian evolution from three spiralian genomes.</title>
        <authorList>
            <person name="Simakov O."/>
            <person name="Marletaz F."/>
            <person name="Cho S.J."/>
            <person name="Edsinger-Gonzales E."/>
            <person name="Havlak P."/>
            <person name="Hellsten U."/>
            <person name="Kuo D.H."/>
            <person name="Larsson T."/>
            <person name="Lv J."/>
            <person name="Arendt D."/>
            <person name="Savage R."/>
            <person name="Osoegawa K."/>
            <person name="de Jong P."/>
            <person name="Grimwood J."/>
            <person name="Chapman J.A."/>
            <person name="Shapiro H."/>
            <person name="Aerts A."/>
            <person name="Otillar R.P."/>
            <person name="Terry A.Y."/>
            <person name="Boore J.L."/>
            <person name="Grigoriev I.V."/>
            <person name="Lindberg D.R."/>
            <person name="Seaver E.C."/>
            <person name="Weisblat D.A."/>
            <person name="Putnam N.H."/>
            <person name="Rokhsar D.S."/>
        </authorList>
    </citation>
    <scope>NUCLEOTIDE SEQUENCE</scope>
    <source>
        <strain evidence="7 9">I ESC-2004</strain>
    </source>
</reference>
<protein>
    <recommendedName>
        <fullName evidence="6">CUB domain-containing protein</fullName>
    </recommendedName>
</protein>
<keyword evidence="4" id="KW-0812">Transmembrane</keyword>
<dbReference type="PROSITE" id="PS01180">
    <property type="entry name" value="CUB"/>
    <property type="match status" value="1"/>
</dbReference>
<keyword evidence="9" id="KW-1185">Reference proteome</keyword>
<dbReference type="OMA" id="PMTIIYH"/>
<dbReference type="Proteomes" id="UP000014760">
    <property type="component" value="Unassembled WGS sequence"/>
</dbReference>
<proteinExistence type="predicted"/>
<keyword evidence="1 2" id="KW-1015">Disulfide bond</keyword>
<dbReference type="InterPro" id="IPR002172">
    <property type="entry name" value="LDrepeatLR_classA_rpt"/>
</dbReference>
<dbReference type="Gene3D" id="4.10.400.10">
    <property type="entry name" value="Low-density Lipoprotein Receptor"/>
    <property type="match status" value="1"/>
</dbReference>
<dbReference type="STRING" id="283909.R7T934"/>
<evidence type="ECO:0000256" key="1">
    <source>
        <dbReference type="ARBA" id="ARBA00023157"/>
    </source>
</evidence>
<evidence type="ECO:0000259" key="6">
    <source>
        <dbReference type="PROSITE" id="PS01180"/>
    </source>
</evidence>
<organism evidence="7">
    <name type="scientific">Capitella teleta</name>
    <name type="common">Polychaete worm</name>
    <dbReference type="NCBI Taxonomy" id="283909"/>
    <lineage>
        <taxon>Eukaryota</taxon>
        <taxon>Metazoa</taxon>
        <taxon>Spiralia</taxon>
        <taxon>Lophotrochozoa</taxon>
        <taxon>Annelida</taxon>
        <taxon>Polychaeta</taxon>
        <taxon>Sedentaria</taxon>
        <taxon>Scolecida</taxon>
        <taxon>Capitellidae</taxon>
        <taxon>Capitella</taxon>
    </lineage>
</organism>
<evidence type="ECO:0000313" key="7">
    <source>
        <dbReference type="EMBL" id="ELT89943.1"/>
    </source>
</evidence>
<dbReference type="PANTHER" id="PTHR24652:SF69">
    <property type="entry name" value="CUB DOMAIN-CONTAINING PROTEIN"/>
    <property type="match status" value="1"/>
</dbReference>
<dbReference type="Pfam" id="PF00057">
    <property type="entry name" value="Ldl_recept_a"/>
    <property type="match status" value="1"/>
</dbReference>
<dbReference type="InterPro" id="IPR036055">
    <property type="entry name" value="LDL_receptor-like_sf"/>
</dbReference>
<evidence type="ECO:0000313" key="8">
    <source>
        <dbReference type="EnsemblMetazoa" id="CapteP219222"/>
    </source>
</evidence>
<dbReference type="InterPro" id="IPR035914">
    <property type="entry name" value="Sperma_CUB_dom_sf"/>
</dbReference>
<dbReference type="EMBL" id="KB311114">
    <property type="protein sequence ID" value="ELT89943.1"/>
    <property type="molecule type" value="Genomic_DNA"/>
</dbReference>
<gene>
    <name evidence="7" type="ORF">CAPTEDRAFT_219222</name>
</gene>
<name>R7T934_CAPTE</name>
<evidence type="ECO:0000256" key="5">
    <source>
        <dbReference type="SAM" id="SignalP"/>
    </source>
</evidence>
<dbReference type="OrthoDB" id="6514358at2759"/>
<feature type="region of interest" description="Disordered" evidence="3">
    <location>
        <begin position="277"/>
        <end position="312"/>
    </location>
</feature>
<reference evidence="8" key="3">
    <citation type="submission" date="2015-06" db="UniProtKB">
        <authorList>
            <consortium name="EnsemblMetazoa"/>
        </authorList>
    </citation>
    <scope>IDENTIFICATION</scope>
</reference>
<dbReference type="EMBL" id="AMQN01014629">
    <property type="status" value="NOT_ANNOTATED_CDS"/>
    <property type="molecule type" value="Genomic_DNA"/>
</dbReference>
<keyword evidence="5" id="KW-0732">Signal</keyword>
<feature type="disulfide bond" evidence="2">
    <location>
        <begin position="186"/>
        <end position="204"/>
    </location>
</feature>
<keyword evidence="4" id="KW-1133">Transmembrane helix</keyword>
<dbReference type="EnsemblMetazoa" id="CapteT219222">
    <property type="protein sequence ID" value="CapteP219222"/>
    <property type="gene ID" value="CapteG219222"/>
</dbReference>
<dbReference type="SMART" id="SM00042">
    <property type="entry name" value="CUB"/>
    <property type="match status" value="1"/>
</dbReference>
<feature type="disulfide bond" evidence="2">
    <location>
        <begin position="179"/>
        <end position="191"/>
    </location>
</feature>
<dbReference type="Gene3D" id="2.60.120.290">
    <property type="entry name" value="Spermadhesin, CUB domain"/>
    <property type="match status" value="1"/>
</dbReference>
<dbReference type="CDD" id="cd00112">
    <property type="entry name" value="LDLa"/>
    <property type="match status" value="1"/>
</dbReference>